<feature type="transmembrane region" description="Helical" evidence="1">
    <location>
        <begin position="268"/>
        <end position="290"/>
    </location>
</feature>
<evidence type="ECO:0000313" key="2">
    <source>
        <dbReference type="EMBL" id="KNZ48087.1"/>
    </source>
</evidence>
<keyword evidence="1" id="KW-1133">Transmembrane helix</keyword>
<evidence type="ECO:0000313" key="3">
    <source>
        <dbReference type="Proteomes" id="UP000037035"/>
    </source>
</evidence>
<evidence type="ECO:0000256" key="1">
    <source>
        <dbReference type="SAM" id="Phobius"/>
    </source>
</evidence>
<organism evidence="2 3">
    <name type="scientific">Puccinia sorghi</name>
    <dbReference type="NCBI Taxonomy" id="27349"/>
    <lineage>
        <taxon>Eukaryota</taxon>
        <taxon>Fungi</taxon>
        <taxon>Dikarya</taxon>
        <taxon>Basidiomycota</taxon>
        <taxon>Pucciniomycotina</taxon>
        <taxon>Pucciniomycetes</taxon>
        <taxon>Pucciniales</taxon>
        <taxon>Pucciniaceae</taxon>
        <taxon>Puccinia</taxon>
    </lineage>
</organism>
<reference evidence="2 3" key="1">
    <citation type="submission" date="2015-08" db="EMBL/GenBank/DDBJ databases">
        <title>Next Generation Sequencing and Analysis of the Genome of Puccinia sorghi L Schw, the Causal Agent of Maize Common Rust.</title>
        <authorList>
            <person name="Rochi L."/>
            <person name="Burguener G."/>
            <person name="Darino M."/>
            <person name="Turjanski A."/>
            <person name="Kreff E."/>
            <person name="Dieguez M.J."/>
            <person name="Sacco F."/>
        </authorList>
    </citation>
    <scope>NUCLEOTIDE SEQUENCE [LARGE SCALE GENOMIC DNA]</scope>
    <source>
        <strain evidence="2 3">RO10H11247</strain>
    </source>
</reference>
<name>A0A0L6UII0_9BASI</name>
<dbReference type="VEuPathDB" id="FungiDB:VP01_591g2"/>
<dbReference type="AlphaFoldDB" id="A0A0L6UII0"/>
<keyword evidence="3" id="KW-1185">Reference proteome</keyword>
<gene>
    <name evidence="2" type="ORF">VP01_591g2</name>
</gene>
<accession>A0A0L6UII0</accession>
<keyword evidence="1" id="KW-0472">Membrane</keyword>
<proteinExistence type="predicted"/>
<comment type="caution">
    <text evidence="2">The sequence shown here is derived from an EMBL/GenBank/DDBJ whole genome shotgun (WGS) entry which is preliminary data.</text>
</comment>
<dbReference type="EMBL" id="LAVV01011185">
    <property type="protein sequence ID" value="KNZ48087.1"/>
    <property type="molecule type" value="Genomic_DNA"/>
</dbReference>
<keyword evidence="1" id="KW-0812">Transmembrane</keyword>
<feature type="transmembrane region" description="Helical" evidence="1">
    <location>
        <begin position="145"/>
        <end position="164"/>
    </location>
</feature>
<feature type="transmembrane region" description="Helical" evidence="1">
    <location>
        <begin position="84"/>
        <end position="109"/>
    </location>
</feature>
<sequence>MTIHYMRKLHHYHRSEINLEYIKIWEDKQASCLGRASKKKKKKKIPNMNNSSLYQYKISLMCVFSSPSYLKLTPFPVCDVFVSYSAYLVLELIALLHLVCLHILTCLYIDYLTRLDKSNRITGSLTSFSAPPYASPVTLQFKNSIIHTPSHLSTGLLSILRFILRILREKKLKMRALCPLDTQTFPPEPRFSQILPRALIPFPFHLRTLKDEHLIRLTTFQKMIEELMNHFPLSHNQINCAFVFPLDQYKRPSICCISITFLVSWLNYYYFSFLSVLFSSSVILCLPSPLFDYSRTSLNIILFFPPSSPHLKTSISSGSKSSYLIVELSPTQETVMRITSAEHLFELMEQIFVAKQSVCTVFIFFLSLHKSRITRLRGHQGAEVKPFCNHDRTIYPMNSFNMHDETCEYLEMGLSDFVSEIEYCIQLGMVLIDLESLWILCNTFRWNEVSMIAYVPFDEGQNWANLSTIMYMHRLQWRLACISCIDKFFGGFMPLCTVTHSEVGLVLLKNWSVLDPALWEDFHMAFYHQVRCNSTFSQMGIGSNSRFNVRADIVKETPSPLVKGSLTHDPPRLQLLVFCSNYQKFDPGYTICIFQKKKSSIEIQQLTIIFGKLASYSINLCEEKEPQRMIMKKNHWIVLTHNPLHQFSGDLPLVLFFANISNPVFENSFPNFQNAQKKKKKTPPAKTVFKISQVGGTGPQSEFVHTYFMKWVDSFLILTSFFFPFFLDITNICKLSSANLFLVWGELNVWHSYLQTSKFSTHFCTPIVDELGLGIFAISEGIIHLYDNVQCSIGLYGGTYVSCCCTSFLVDEGRRISGVYLRVVFYVMCLAAGLSCGRTLVWPSAHSCSTNDSTSFTTQTHRKPTQFLQNLLIKPTLHHEGIQGT</sequence>
<dbReference type="Proteomes" id="UP000037035">
    <property type="component" value="Unassembled WGS sequence"/>
</dbReference>
<protein>
    <submittedName>
        <fullName evidence="2">Uncharacterized protein</fullName>
    </submittedName>
</protein>